<gene>
    <name evidence="2" type="ORF">FRX31_027134</name>
</gene>
<keyword evidence="1" id="KW-1133">Transmembrane helix</keyword>
<keyword evidence="3" id="KW-1185">Reference proteome</keyword>
<organism evidence="2 3">
    <name type="scientific">Thalictrum thalictroides</name>
    <name type="common">Rue-anemone</name>
    <name type="synonym">Anemone thalictroides</name>
    <dbReference type="NCBI Taxonomy" id="46969"/>
    <lineage>
        <taxon>Eukaryota</taxon>
        <taxon>Viridiplantae</taxon>
        <taxon>Streptophyta</taxon>
        <taxon>Embryophyta</taxon>
        <taxon>Tracheophyta</taxon>
        <taxon>Spermatophyta</taxon>
        <taxon>Magnoliopsida</taxon>
        <taxon>Ranunculales</taxon>
        <taxon>Ranunculaceae</taxon>
        <taxon>Thalictroideae</taxon>
        <taxon>Thalictrum</taxon>
    </lineage>
</organism>
<protein>
    <submittedName>
        <fullName evidence="2">Uncharacterized protein</fullName>
    </submittedName>
</protein>
<sequence length="70" mass="7125">MASSSSSSNSSSEEGQKRLSWKERIFAPTLIAGVVGGGIGLLSKHRATLGASNVSATYAANCSIVTASYC</sequence>
<evidence type="ECO:0000256" key="1">
    <source>
        <dbReference type="SAM" id="Phobius"/>
    </source>
</evidence>
<keyword evidence="1" id="KW-0812">Transmembrane</keyword>
<dbReference type="AlphaFoldDB" id="A0A7J6VGF9"/>
<name>A0A7J6VGF9_THATH</name>
<feature type="transmembrane region" description="Helical" evidence="1">
    <location>
        <begin position="25"/>
        <end position="42"/>
    </location>
</feature>
<reference evidence="2 3" key="1">
    <citation type="submission" date="2020-06" db="EMBL/GenBank/DDBJ databases">
        <title>Transcriptomic and genomic resources for Thalictrum thalictroides and T. hernandezii: Facilitating candidate gene discovery in an emerging model plant lineage.</title>
        <authorList>
            <person name="Arias T."/>
            <person name="Riano-Pachon D.M."/>
            <person name="Di Stilio V.S."/>
        </authorList>
    </citation>
    <scope>NUCLEOTIDE SEQUENCE [LARGE SCALE GENOMIC DNA]</scope>
    <source>
        <strain evidence="3">cv. WT478/WT964</strain>
        <tissue evidence="2">Leaves</tissue>
    </source>
</reference>
<dbReference type="Proteomes" id="UP000554482">
    <property type="component" value="Unassembled WGS sequence"/>
</dbReference>
<evidence type="ECO:0000313" key="3">
    <source>
        <dbReference type="Proteomes" id="UP000554482"/>
    </source>
</evidence>
<evidence type="ECO:0000313" key="2">
    <source>
        <dbReference type="EMBL" id="KAF5183280.1"/>
    </source>
</evidence>
<feature type="non-terminal residue" evidence="2">
    <location>
        <position position="70"/>
    </location>
</feature>
<keyword evidence="1" id="KW-0472">Membrane</keyword>
<accession>A0A7J6VGF9</accession>
<comment type="caution">
    <text evidence="2">The sequence shown here is derived from an EMBL/GenBank/DDBJ whole genome shotgun (WGS) entry which is preliminary data.</text>
</comment>
<proteinExistence type="predicted"/>
<dbReference type="EMBL" id="JABWDY010033673">
    <property type="protein sequence ID" value="KAF5183280.1"/>
    <property type="molecule type" value="Genomic_DNA"/>
</dbReference>